<dbReference type="AlphaFoldDB" id="A0A4U1GQQ5"/>
<name>A0A4U1GQQ5_9SPHI</name>
<proteinExistence type="predicted"/>
<dbReference type="InterPro" id="IPR021272">
    <property type="entry name" value="DUF2851"/>
</dbReference>
<evidence type="ECO:0000313" key="1">
    <source>
        <dbReference type="EMBL" id="TKC65513.1"/>
    </source>
</evidence>
<dbReference type="EMBL" id="SWDX01000001">
    <property type="protein sequence ID" value="TKC65513.1"/>
    <property type="molecule type" value="Genomic_DNA"/>
</dbReference>
<dbReference type="Proteomes" id="UP000309594">
    <property type="component" value="Unassembled WGS sequence"/>
</dbReference>
<organism evidence="1 2">
    <name type="scientific">Pedobacter hiemivivus</name>
    <dbReference type="NCBI Taxonomy" id="2530454"/>
    <lineage>
        <taxon>Bacteria</taxon>
        <taxon>Pseudomonadati</taxon>
        <taxon>Bacteroidota</taxon>
        <taxon>Sphingobacteriia</taxon>
        <taxon>Sphingobacteriales</taxon>
        <taxon>Sphingobacteriaceae</taxon>
        <taxon>Pedobacter</taxon>
    </lineage>
</organism>
<dbReference type="RefSeq" id="WP_136879003.1">
    <property type="nucleotide sequence ID" value="NZ_SWDX01000001.1"/>
</dbReference>
<evidence type="ECO:0000313" key="2">
    <source>
        <dbReference type="Proteomes" id="UP000309594"/>
    </source>
</evidence>
<accession>A0A4U1GQQ5</accession>
<sequence length="426" mass="49229">MDFSEHFLHFIWQFRLLNSAKLYCEDGEELQVLHPGSLNKHAGPDFSGAKLVIDGIKWVGDVEIHLKSSDWLAHGHQNDQAYNSVVLHVVYQHDSPIYRTNGSLVPVLVLKNLFSDHLLSNYTELIAHVNPFPCQKHIADVDRLIVDTFLSRIMIERFEQKSEEVFQKLSNNRGDWEQTFYYFLARNFGFKVNAVPFELMADALPWPIFSKHKDNALQITALIFGQAGLLEQPFLDVYPTHLQNEYLFLKKKYGLIPVDPVLWKFLRMRPQNFPTVRLAQFAALILKTNHLFSKILEAGSVKEVRLLFNHLPVNEYWKTHYHFNKSTRQVVVQPGTQSIDNIIINTICLFLFSYGKYTDQPELMDRALDFLENIPAERNAIVNQYVSAGLKVDRAFTSQAILQLNKCYCSQKKCLNCAIGIKILKK</sequence>
<gene>
    <name evidence="1" type="ORF">FBD94_02890</name>
</gene>
<protein>
    <submittedName>
        <fullName evidence="1">DUF2851 family protein</fullName>
    </submittedName>
</protein>
<dbReference type="Pfam" id="PF11013">
    <property type="entry name" value="DUF2851"/>
    <property type="match status" value="1"/>
</dbReference>
<reference evidence="1 2" key="1">
    <citation type="submission" date="2019-04" db="EMBL/GenBank/DDBJ databases">
        <title>Pedobacter sp. RP-1-16 sp. nov., isolated from Arctic soil.</title>
        <authorList>
            <person name="Dahal R.H."/>
            <person name="Kim D.-U."/>
        </authorList>
    </citation>
    <scope>NUCLEOTIDE SEQUENCE [LARGE SCALE GENOMIC DNA]</scope>
    <source>
        <strain evidence="1 2">RP-1-16</strain>
    </source>
</reference>
<comment type="caution">
    <text evidence="1">The sequence shown here is derived from an EMBL/GenBank/DDBJ whole genome shotgun (WGS) entry which is preliminary data.</text>
</comment>